<evidence type="ECO:0000313" key="3">
    <source>
        <dbReference type="Proteomes" id="UP000478052"/>
    </source>
</evidence>
<gene>
    <name evidence="2" type="ORF">FWK35_00000540</name>
</gene>
<organism evidence="2 3">
    <name type="scientific">Aphis craccivora</name>
    <name type="common">Cowpea aphid</name>
    <dbReference type="NCBI Taxonomy" id="307492"/>
    <lineage>
        <taxon>Eukaryota</taxon>
        <taxon>Metazoa</taxon>
        <taxon>Ecdysozoa</taxon>
        <taxon>Arthropoda</taxon>
        <taxon>Hexapoda</taxon>
        <taxon>Insecta</taxon>
        <taxon>Pterygota</taxon>
        <taxon>Neoptera</taxon>
        <taxon>Paraneoptera</taxon>
        <taxon>Hemiptera</taxon>
        <taxon>Sternorrhyncha</taxon>
        <taxon>Aphidomorpha</taxon>
        <taxon>Aphidoidea</taxon>
        <taxon>Aphididae</taxon>
        <taxon>Aphidini</taxon>
        <taxon>Aphis</taxon>
        <taxon>Aphis</taxon>
    </lineage>
</organism>
<dbReference type="AlphaFoldDB" id="A0A6G0ZR51"/>
<evidence type="ECO:0000313" key="2">
    <source>
        <dbReference type="EMBL" id="KAF0774101.1"/>
    </source>
</evidence>
<name>A0A6G0ZR51_APHCR</name>
<protein>
    <submittedName>
        <fullName evidence="2">Zinc finger protein 521-like isoform X2</fullName>
    </submittedName>
</protein>
<sequence>MIGSGSTKSDEDEGDEDDEEECTVDDDDDDEDDDDDLQSVSSTEGSNHSLLSVYALARATFTISRVSRVCLRAGNL</sequence>
<dbReference type="Proteomes" id="UP000478052">
    <property type="component" value="Unassembled WGS sequence"/>
</dbReference>
<evidence type="ECO:0000256" key="1">
    <source>
        <dbReference type="SAM" id="MobiDB-lite"/>
    </source>
</evidence>
<keyword evidence="3" id="KW-1185">Reference proteome</keyword>
<dbReference type="EMBL" id="VUJU01000009">
    <property type="protein sequence ID" value="KAF0774101.1"/>
    <property type="molecule type" value="Genomic_DNA"/>
</dbReference>
<feature type="region of interest" description="Disordered" evidence="1">
    <location>
        <begin position="1"/>
        <end position="48"/>
    </location>
</feature>
<feature type="compositionally biased region" description="Acidic residues" evidence="1">
    <location>
        <begin position="10"/>
        <end position="37"/>
    </location>
</feature>
<comment type="caution">
    <text evidence="2">The sequence shown here is derived from an EMBL/GenBank/DDBJ whole genome shotgun (WGS) entry which is preliminary data.</text>
</comment>
<reference evidence="2 3" key="1">
    <citation type="submission" date="2019-08" db="EMBL/GenBank/DDBJ databases">
        <title>Whole genome of Aphis craccivora.</title>
        <authorList>
            <person name="Voronova N.V."/>
            <person name="Shulinski R.S."/>
            <person name="Bandarenka Y.V."/>
            <person name="Zhorov D.G."/>
            <person name="Warner D."/>
        </authorList>
    </citation>
    <scope>NUCLEOTIDE SEQUENCE [LARGE SCALE GENOMIC DNA]</scope>
    <source>
        <strain evidence="2">180601</strain>
        <tissue evidence="2">Whole Body</tissue>
    </source>
</reference>
<accession>A0A6G0ZR51</accession>
<feature type="compositionally biased region" description="Polar residues" evidence="1">
    <location>
        <begin position="38"/>
        <end position="48"/>
    </location>
</feature>
<proteinExistence type="predicted"/>